<evidence type="ECO:0000313" key="2">
    <source>
        <dbReference type="EMBL" id="MFC3913175.1"/>
    </source>
</evidence>
<organism evidence="2 3">
    <name type="scientific">Pseudaeromonas sharmana</name>
    <dbReference type="NCBI Taxonomy" id="328412"/>
    <lineage>
        <taxon>Bacteria</taxon>
        <taxon>Pseudomonadati</taxon>
        <taxon>Pseudomonadota</taxon>
        <taxon>Gammaproteobacteria</taxon>
        <taxon>Aeromonadales</taxon>
        <taxon>Aeromonadaceae</taxon>
        <taxon>Pseudaeromonas</taxon>
    </lineage>
</organism>
<keyword evidence="3" id="KW-1185">Reference proteome</keyword>
<reference evidence="3" key="1">
    <citation type="journal article" date="2019" name="Int. J. Syst. Evol. Microbiol.">
        <title>The Global Catalogue of Microorganisms (GCM) 10K type strain sequencing project: providing services to taxonomists for standard genome sequencing and annotation.</title>
        <authorList>
            <consortium name="The Broad Institute Genomics Platform"/>
            <consortium name="The Broad Institute Genome Sequencing Center for Infectious Disease"/>
            <person name="Wu L."/>
            <person name="Ma J."/>
        </authorList>
    </citation>
    <scope>NUCLEOTIDE SEQUENCE [LARGE SCALE GENOMIC DNA]</scope>
    <source>
        <strain evidence="3">CCUG 54939</strain>
    </source>
</reference>
<evidence type="ECO:0000313" key="3">
    <source>
        <dbReference type="Proteomes" id="UP001595692"/>
    </source>
</evidence>
<dbReference type="Proteomes" id="UP001595692">
    <property type="component" value="Unassembled WGS sequence"/>
</dbReference>
<accession>A0ABV8CME4</accession>
<dbReference type="RefSeq" id="WP_377151618.1">
    <property type="nucleotide sequence ID" value="NZ_JBHSAF010000006.1"/>
</dbReference>
<dbReference type="SUPFAM" id="SSF142433">
    <property type="entry name" value="CinA-like"/>
    <property type="match status" value="1"/>
</dbReference>
<protein>
    <submittedName>
        <fullName evidence="2">CinA family protein</fullName>
    </submittedName>
</protein>
<name>A0ABV8CME4_9GAMM</name>
<gene>
    <name evidence="2" type="ORF">ACFOSS_06830</name>
</gene>
<dbReference type="InterPro" id="IPR036653">
    <property type="entry name" value="CinA-like_C"/>
</dbReference>
<dbReference type="NCBIfam" id="TIGR00199">
    <property type="entry name" value="PncC_domain"/>
    <property type="match status" value="1"/>
</dbReference>
<evidence type="ECO:0000259" key="1">
    <source>
        <dbReference type="Pfam" id="PF02464"/>
    </source>
</evidence>
<comment type="caution">
    <text evidence="2">The sequence shown here is derived from an EMBL/GenBank/DDBJ whole genome shotgun (WGS) entry which is preliminary data.</text>
</comment>
<feature type="domain" description="CinA C-terminal" evidence="1">
    <location>
        <begin position="8"/>
        <end position="163"/>
    </location>
</feature>
<dbReference type="Pfam" id="PF02464">
    <property type="entry name" value="CinA"/>
    <property type="match status" value="1"/>
</dbReference>
<proteinExistence type="predicted"/>
<dbReference type="EMBL" id="JBHSAF010000006">
    <property type="protein sequence ID" value="MFC3913175.1"/>
    <property type="molecule type" value="Genomic_DNA"/>
</dbReference>
<sequence length="166" mass="17396">MNSEIEHWARKLGALLTARGLMATTAESCTGGGVAYAITEISGSSAWFDRSFVTYTNAAKSQMLGVPVELIETHGAVSEQVVQAMALGALKRSDAQIAVALSGVAGPGGGSATKPVGLVWMAWAWQWPGNEASGCISEACHFPGDRSSVRQQAIIQALQTMCKLIQ</sequence>
<dbReference type="Gene3D" id="3.90.950.20">
    <property type="entry name" value="CinA-like"/>
    <property type="match status" value="1"/>
</dbReference>
<dbReference type="InterPro" id="IPR008136">
    <property type="entry name" value="CinA_C"/>
</dbReference>